<comment type="caution">
    <text evidence="3">The sequence shown here is derived from an EMBL/GenBank/DDBJ whole genome shotgun (WGS) entry which is preliminary data.</text>
</comment>
<dbReference type="AlphaFoldDB" id="A0AA41Q321"/>
<organism evidence="3 4">
    <name type="scientific">Yinghuangia soli</name>
    <dbReference type="NCBI Taxonomy" id="2908204"/>
    <lineage>
        <taxon>Bacteria</taxon>
        <taxon>Bacillati</taxon>
        <taxon>Actinomycetota</taxon>
        <taxon>Actinomycetes</taxon>
        <taxon>Kitasatosporales</taxon>
        <taxon>Streptomycetaceae</taxon>
        <taxon>Yinghuangia</taxon>
    </lineage>
</organism>
<dbReference type="RefSeq" id="WP_235055287.1">
    <property type="nucleotide sequence ID" value="NZ_JAKFHA010000017.1"/>
</dbReference>
<dbReference type="Proteomes" id="UP001165378">
    <property type="component" value="Unassembled WGS sequence"/>
</dbReference>
<reference evidence="3" key="1">
    <citation type="submission" date="2022-01" db="EMBL/GenBank/DDBJ databases">
        <title>Genome-Based Taxonomic Classification of the Phylum Actinobacteria.</title>
        <authorList>
            <person name="Gao Y."/>
        </authorList>
    </citation>
    <scope>NUCLEOTIDE SEQUENCE</scope>
    <source>
        <strain evidence="3">KLBMP 8922</strain>
    </source>
</reference>
<feature type="signal peptide" evidence="2">
    <location>
        <begin position="1"/>
        <end position="25"/>
    </location>
</feature>
<evidence type="ECO:0000256" key="1">
    <source>
        <dbReference type="SAM" id="MobiDB-lite"/>
    </source>
</evidence>
<accession>A0AA41Q321</accession>
<evidence type="ECO:0000256" key="2">
    <source>
        <dbReference type="SAM" id="SignalP"/>
    </source>
</evidence>
<feature type="region of interest" description="Disordered" evidence="1">
    <location>
        <begin position="31"/>
        <end position="68"/>
    </location>
</feature>
<protein>
    <recommendedName>
        <fullName evidence="5">Lipoprotein</fullName>
    </recommendedName>
</protein>
<name>A0AA41Q321_9ACTN</name>
<gene>
    <name evidence="3" type="ORF">LZ495_25870</name>
</gene>
<evidence type="ECO:0008006" key="5">
    <source>
        <dbReference type="Google" id="ProtNLM"/>
    </source>
</evidence>
<keyword evidence="2" id="KW-0732">Signal</keyword>
<dbReference type="PROSITE" id="PS51257">
    <property type="entry name" value="PROKAR_LIPOPROTEIN"/>
    <property type="match status" value="1"/>
</dbReference>
<evidence type="ECO:0000313" key="4">
    <source>
        <dbReference type="Proteomes" id="UP001165378"/>
    </source>
</evidence>
<proteinExistence type="predicted"/>
<feature type="chain" id="PRO_5041387980" description="Lipoprotein" evidence="2">
    <location>
        <begin position="26"/>
        <end position="274"/>
    </location>
</feature>
<sequence>MRSARARIAGAALVPLLLLTTACLGDDKDKDAKADNAAQSSAPASPPAATGSAAPTGAPSTGAPQAPGKALNISELQALLVTQKDLGPGWTVKQAKSTVYGSIGMKAVPAAAKCQPLLDLLTGSTPKPAVHVGEVLESAADKGSWVDLSIARFESAEAVSKQLDAALKIAGEHECLEFEALNTKDEKTAYQFSFGDHQPKMGDASLWISVTWGDPKTMKDPSEPAISASVQLVRSGAVLVKMVGRSESTAYNAEFVPDAQVKTQVDKVVAALKG</sequence>
<feature type="compositionally biased region" description="Low complexity" evidence="1">
    <location>
        <begin position="35"/>
        <end position="68"/>
    </location>
</feature>
<keyword evidence="4" id="KW-1185">Reference proteome</keyword>
<evidence type="ECO:0000313" key="3">
    <source>
        <dbReference type="EMBL" id="MCF2530628.1"/>
    </source>
</evidence>
<dbReference type="EMBL" id="JAKFHA010000017">
    <property type="protein sequence ID" value="MCF2530628.1"/>
    <property type="molecule type" value="Genomic_DNA"/>
</dbReference>